<feature type="region of interest" description="Disordered" evidence="4">
    <location>
        <begin position="18"/>
        <end position="49"/>
    </location>
</feature>
<gene>
    <name evidence="6" type="primary">nucH</name>
    <name evidence="6" type="ORF">HG15A2_23450</name>
</gene>
<dbReference type="GO" id="GO:1990599">
    <property type="term" value="F:3' overhang single-stranded DNA endodeoxyribonuclease activity"/>
    <property type="evidence" value="ECO:0007669"/>
    <property type="project" value="UniProtKB-EC"/>
</dbReference>
<dbReference type="AlphaFoldDB" id="A0A517MVZ4"/>
<dbReference type="InterPro" id="IPR035437">
    <property type="entry name" value="SNase_OB-fold_sf"/>
</dbReference>
<evidence type="ECO:0000256" key="2">
    <source>
        <dbReference type="ARBA" id="ARBA00022759"/>
    </source>
</evidence>
<proteinExistence type="predicted"/>
<evidence type="ECO:0000256" key="3">
    <source>
        <dbReference type="ARBA" id="ARBA00022801"/>
    </source>
</evidence>
<dbReference type="InterPro" id="IPR002071">
    <property type="entry name" value="Thermonucl_AS"/>
</dbReference>
<evidence type="ECO:0000313" key="6">
    <source>
        <dbReference type="EMBL" id="QDS99055.1"/>
    </source>
</evidence>
<dbReference type="GO" id="GO:0008092">
    <property type="term" value="F:cytoskeletal protein binding"/>
    <property type="evidence" value="ECO:0007669"/>
    <property type="project" value="InterPro"/>
</dbReference>
<evidence type="ECO:0000256" key="1">
    <source>
        <dbReference type="ARBA" id="ARBA00022722"/>
    </source>
</evidence>
<dbReference type="GO" id="GO:0043130">
    <property type="term" value="F:ubiquitin binding"/>
    <property type="evidence" value="ECO:0007669"/>
    <property type="project" value="InterPro"/>
</dbReference>
<organism evidence="6 7">
    <name type="scientific">Adhaeretor mobilis</name>
    <dbReference type="NCBI Taxonomy" id="1930276"/>
    <lineage>
        <taxon>Bacteria</taxon>
        <taxon>Pseudomonadati</taxon>
        <taxon>Planctomycetota</taxon>
        <taxon>Planctomycetia</taxon>
        <taxon>Pirellulales</taxon>
        <taxon>Lacipirellulaceae</taxon>
        <taxon>Adhaeretor</taxon>
    </lineage>
</organism>
<feature type="region of interest" description="Disordered" evidence="4">
    <location>
        <begin position="314"/>
        <end position="342"/>
    </location>
</feature>
<protein>
    <submittedName>
        <fullName evidence="6">Thermonuclease</fullName>
        <ecNumber evidence="6">3.1.31.1</ecNumber>
    </submittedName>
</protein>
<dbReference type="Pfam" id="PF03983">
    <property type="entry name" value="SHD1"/>
    <property type="match status" value="1"/>
</dbReference>
<dbReference type="InterPro" id="IPR016071">
    <property type="entry name" value="Staphylococal_nuclease_OB-fold"/>
</dbReference>
<dbReference type="EC" id="3.1.31.1" evidence="6"/>
<dbReference type="Proteomes" id="UP000319852">
    <property type="component" value="Chromosome"/>
</dbReference>
<dbReference type="GO" id="GO:0042802">
    <property type="term" value="F:identical protein binding"/>
    <property type="evidence" value="ECO:0007669"/>
    <property type="project" value="InterPro"/>
</dbReference>
<keyword evidence="2" id="KW-0255">Endonuclease</keyword>
<sequence>MLIFVVVVFLLSVLTGKKDPSNSQPTQQQVSTHQPVPEQVADPSPKVVEKPTIKLPPVTIKTTTSTTTNNVVIETVPEPDPSYRTWSSRNGKFTTLARLLDFNDESALLLKHEPQKLLTIPLSYLSEADANYLKANTQEVVEGKVIGFADGDTVTLYQEDRTIHKIRLQGIDTPEKGQDYATQASKALKKMLLRQNVRVRWVKKDNYGRILGNIFTEDAWVNLAMIRDGWAWHYTEYSDDLDLVQAERDAREAKRGLWADPNKPVSPWDHRARQKHLQAQRRIEATRRETTNSTTYRAPVMRYWLNTSTNARHNSTRKHFNNTKEGRMSTGSEGKACGICGG</sequence>
<keyword evidence="3 6" id="KW-0378">Hydrolase</keyword>
<evidence type="ECO:0000313" key="7">
    <source>
        <dbReference type="Proteomes" id="UP000319852"/>
    </source>
</evidence>
<dbReference type="PANTHER" id="PTHR12302:SF3">
    <property type="entry name" value="SERINE_THREONINE-PROTEIN KINASE 31"/>
    <property type="match status" value="1"/>
</dbReference>
<dbReference type="EMBL" id="CP036263">
    <property type="protein sequence ID" value="QDS99055.1"/>
    <property type="molecule type" value="Genomic_DNA"/>
</dbReference>
<dbReference type="Gene3D" id="2.30.30.700">
    <property type="entry name" value="SLA1 homology domain 1"/>
    <property type="match status" value="1"/>
</dbReference>
<dbReference type="GO" id="GO:0030674">
    <property type="term" value="F:protein-macromolecule adaptor activity"/>
    <property type="evidence" value="ECO:0007669"/>
    <property type="project" value="InterPro"/>
</dbReference>
<name>A0A517MVZ4_9BACT</name>
<dbReference type="PROSITE" id="PS50830">
    <property type="entry name" value="TNASE_3"/>
    <property type="match status" value="1"/>
</dbReference>
<dbReference type="PANTHER" id="PTHR12302">
    <property type="entry name" value="EBNA2 BINDING PROTEIN P100"/>
    <property type="match status" value="1"/>
</dbReference>
<dbReference type="SMART" id="SM00318">
    <property type="entry name" value="SNc"/>
    <property type="match status" value="1"/>
</dbReference>
<evidence type="ECO:0000259" key="5">
    <source>
        <dbReference type="PROSITE" id="PS50830"/>
    </source>
</evidence>
<evidence type="ECO:0000256" key="4">
    <source>
        <dbReference type="SAM" id="MobiDB-lite"/>
    </source>
</evidence>
<dbReference type="PROSITE" id="PS01123">
    <property type="entry name" value="TNASE_1"/>
    <property type="match status" value="1"/>
</dbReference>
<feature type="domain" description="TNase-like" evidence="5">
    <location>
        <begin position="139"/>
        <end position="260"/>
    </location>
</feature>
<keyword evidence="7" id="KW-1185">Reference proteome</keyword>
<dbReference type="Gene3D" id="2.40.50.90">
    <property type="match status" value="1"/>
</dbReference>
<dbReference type="Pfam" id="PF00565">
    <property type="entry name" value="SNase"/>
    <property type="match status" value="1"/>
</dbReference>
<dbReference type="KEGG" id="amob:HG15A2_23450"/>
<accession>A0A517MVZ4</accession>
<reference evidence="6 7" key="1">
    <citation type="submission" date="2019-02" db="EMBL/GenBank/DDBJ databases">
        <title>Deep-cultivation of Planctomycetes and their phenomic and genomic characterization uncovers novel biology.</title>
        <authorList>
            <person name="Wiegand S."/>
            <person name="Jogler M."/>
            <person name="Boedeker C."/>
            <person name="Pinto D."/>
            <person name="Vollmers J."/>
            <person name="Rivas-Marin E."/>
            <person name="Kohn T."/>
            <person name="Peeters S.H."/>
            <person name="Heuer A."/>
            <person name="Rast P."/>
            <person name="Oberbeckmann S."/>
            <person name="Bunk B."/>
            <person name="Jeske O."/>
            <person name="Meyerdierks A."/>
            <person name="Storesund J.E."/>
            <person name="Kallscheuer N."/>
            <person name="Luecker S."/>
            <person name="Lage O.M."/>
            <person name="Pohl T."/>
            <person name="Merkel B.J."/>
            <person name="Hornburger P."/>
            <person name="Mueller R.-W."/>
            <person name="Bruemmer F."/>
            <person name="Labrenz M."/>
            <person name="Spormann A.M."/>
            <person name="Op den Camp H."/>
            <person name="Overmann J."/>
            <person name="Amann R."/>
            <person name="Jetten M.S.M."/>
            <person name="Mascher T."/>
            <person name="Medema M.H."/>
            <person name="Devos D.P."/>
            <person name="Kaster A.-K."/>
            <person name="Ovreas L."/>
            <person name="Rohde M."/>
            <person name="Galperin M.Y."/>
            <person name="Jogler C."/>
        </authorList>
    </citation>
    <scope>NUCLEOTIDE SEQUENCE [LARGE SCALE GENOMIC DNA]</scope>
    <source>
        <strain evidence="6 7">HG15A2</strain>
    </source>
</reference>
<dbReference type="GO" id="GO:0003676">
    <property type="term" value="F:nucleic acid binding"/>
    <property type="evidence" value="ECO:0007669"/>
    <property type="project" value="InterPro"/>
</dbReference>
<feature type="compositionally biased region" description="Polar residues" evidence="4">
    <location>
        <begin position="21"/>
        <end position="34"/>
    </location>
</feature>
<keyword evidence="1" id="KW-0540">Nuclease</keyword>
<dbReference type="InterPro" id="IPR007131">
    <property type="entry name" value="SHD1"/>
</dbReference>
<dbReference type="RefSeq" id="WP_246117959.1">
    <property type="nucleotide sequence ID" value="NZ_CP036263.1"/>
</dbReference>
<dbReference type="SUPFAM" id="SSF50199">
    <property type="entry name" value="Staphylococcal nuclease"/>
    <property type="match status" value="1"/>
</dbReference>